<evidence type="ECO:0000256" key="7">
    <source>
        <dbReference type="ARBA" id="ARBA00034808"/>
    </source>
</evidence>
<dbReference type="InterPro" id="IPR001650">
    <property type="entry name" value="Helicase_C-like"/>
</dbReference>
<protein>
    <recommendedName>
        <fullName evidence="7">DNA 3'-5' helicase</fullName>
        <ecNumber evidence="7">5.6.2.4</ecNumber>
    </recommendedName>
    <alternativeName>
        <fullName evidence="8">DNA 3'-5' helicase Q1</fullName>
    </alternativeName>
</protein>
<sequence length="367" mass="40894">MAAMTGALSRQAAFELAVNTALNDFPNVEAIREEQRNCLKHLIDGIDVFAILPTGFGKSLIFQLFPRIKRALERRQEGMPYTIVVVTPLTAIMKDQVEHLNKIGVAAAMIGEDMDEAVKSGSYEIVYGSPESWLSKEWTKELQEGKLGKQVAAIAIDEVHSITECSRSVLKRLSIETSEKKKKDPFREAFSRVKDLRSQLPGVPVIALTASVLLKERQKLIKASGMISPVIVDVSPNKENITLDFLEMKKESYSGSNLKWVADMISTHGRQTPQTIIFCKTFNSISFVLSYLLMTLRGKAFVDSEDKGKVSLIGVYHAKTWDKEKSEIEHDFKGDGLKRVVIATCALGMGVNFPHVRYVIQYAPPNS</sequence>
<dbReference type="SMART" id="SM00487">
    <property type="entry name" value="DEXDc"/>
    <property type="match status" value="1"/>
</dbReference>
<dbReference type="Gene3D" id="3.40.50.300">
    <property type="entry name" value="P-loop containing nucleotide triphosphate hydrolases"/>
    <property type="match status" value="2"/>
</dbReference>
<dbReference type="Proteomes" id="UP001159427">
    <property type="component" value="Unassembled WGS sequence"/>
</dbReference>
<dbReference type="Pfam" id="PF00270">
    <property type="entry name" value="DEAD"/>
    <property type="match status" value="1"/>
</dbReference>
<dbReference type="Pfam" id="PF00271">
    <property type="entry name" value="Helicase_C"/>
    <property type="match status" value="1"/>
</dbReference>
<evidence type="ECO:0000259" key="9">
    <source>
        <dbReference type="PROSITE" id="PS51192"/>
    </source>
</evidence>
<accession>A0ABN8QKB8</accession>
<reference evidence="11 12" key="1">
    <citation type="submission" date="2022-05" db="EMBL/GenBank/DDBJ databases">
        <authorList>
            <consortium name="Genoscope - CEA"/>
            <person name="William W."/>
        </authorList>
    </citation>
    <scope>NUCLEOTIDE SEQUENCE [LARGE SCALE GENOMIC DNA]</scope>
</reference>
<evidence type="ECO:0000259" key="10">
    <source>
        <dbReference type="PROSITE" id="PS51194"/>
    </source>
</evidence>
<evidence type="ECO:0000256" key="2">
    <source>
        <dbReference type="ARBA" id="ARBA00022741"/>
    </source>
</evidence>
<name>A0ABN8QKB8_9CNID</name>
<evidence type="ECO:0000256" key="1">
    <source>
        <dbReference type="ARBA" id="ARBA00005446"/>
    </source>
</evidence>
<keyword evidence="5" id="KW-0413">Isomerase</keyword>
<evidence type="ECO:0000256" key="8">
    <source>
        <dbReference type="ARBA" id="ARBA00044566"/>
    </source>
</evidence>
<dbReference type="PROSITE" id="PS51192">
    <property type="entry name" value="HELICASE_ATP_BIND_1"/>
    <property type="match status" value="1"/>
</dbReference>
<dbReference type="InterPro" id="IPR027417">
    <property type="entry name" value="P-loop_NTPase"/>
</dbReference>
<dbReference type="InterPro" id="IPR014001">
    <property type="entry name" value="Helicase_ATP-bd"/>
</dbReference>
<evidence type="ECO:0000313" key="11">
    <source>
        <dbReference type="EMBL" id="CAH3164114.1"/>
    </source>
</evidence>
<keyword evidence="4" id="KW-0238">DNA-binding</keyword>
<feature type="domain" description="Helicase ATP-binding" evidence="9">
    <location>
        <begin position="39"/>
        <end position="230"/>
    </location>
</feature>
<organism evidence="11 12">
    <name type="scientific">Porites evermanni</name>
    <dbReference type="NCBI Taxonomy" id="104178"/>
    <lineage>
        <taxon>Eukaryota</taxon>
        <taxon>Metazoa</taxon>
        <taxon>Cnidaria</taxon>
        <taxon>Anthozoa</taxon>
        <taxon>Hexacorallia</taxon>
        <taxon>Scleractinia</taxon>
        <taxon>Fungiina</taxon>
        <taxon>Poritidae</taxon>
        <taxon>Porites</taxon>
    </lineage>
</organism>
<dbReference type="InterPro" id="IPR011545">
    <property type="entry name" value="DEAD/DEAH_box_helicase_dom"/>
</dbReference>
<comment type="similarity">
    <text evidence="1">Belongs to the helicase family. RecQ subfamily.</text>
</comment>
<dbReference type="PROSITE" id="PS51194">
    <property type="entry name" value="HELICASE_CTER"/>
    <property type="match status" value="1"/>
</dbReference>
<keyword evidence="12" id="KW-1185">Reference proteome</keyword>
<dbReference type="SUPFAM" id="SSF52540">
    <property type="entry name" value="P-loop containing nucleoside triphosphate hydrolases"/>
    <property type="match status" value="1"/>
</dbReference>
<comment type="catalytic activity">
    <reaction evidence="6">
        <text>Couples ATP hydrolysis with the unwinding of duplex DNA by translocating in the 3'-5' direction.</text>
        <dbReference type="EC" id="5.6.2.4"/>
    </reaction>
</comment>
<keyword evidence="2" id="KW-0547">Nucleotide-binding</keyword>
<evidence type="ECO:0000256" key="5">
    <source>
        <dbReference type="ARBA" id="ARBA00023235"/>
    </source>
</evidence>
<dbReference type="EC" id="5.6.2.4" evidence="7"/>
<evidence type="ECO:0000256" key="6">
    <source>
        <dbReference type="ARBA" id="ARBA00034617"/>
    </source>
</evidence>
<evidence type="ECO:0000256" key="3">
    <source>
        <dbReference type="ARBA" id="ARBA00022840"/>
    </source>
</evidence>
<proteinExistence type="inferred from homology"/>
<dbReference type="PANTHER" id="PTHR13710">
    <property type="entry name" value="DNA HELICASE RECQ FAMILY MEMBER"/>
    <property type="match status" value="1"/>
</dbReference>
<feature type="domain" description="Helicase C-terminal" evidence="10">
    <location>
        <begin position="260"/>
        <end position="367"/>
    </location>
</feature>
<comment type="caution">
    <text evidence="11">The sequence shown here is derived from an EMBL/GenBank/DDBJ whole genome shotgun (WGS) entry which is preliminary data.</text>
</comment>
<gene>
    <name evidence="11" type="ORF">PEVE_00004870</name>
</gene>
<keyword evidence="3" id="KW-0067">ATP-binding</keyword>
<evidence type="ECO:0000313" key="12">
    <source>
        <dbReference type="Proteomes" id="UP001159427"/>
    </source>
</evidence>
<dbReference type="PANTHER" id="PTHR13710:SF105">
    <property type="entry name" value="ATP-DEPENDENT DNA HELICASE Q1"/>
    <property type="match status" value="1"/>
</dbReference>
<dbReference type="EMBL" id="CALNXI010001305">
    <property type="protein sequence ID" value="CAH3164114.1"/>
    <property type="molecule type" value="Genomic_DNA"/>
</dbReference>
<evidence type="ECO:0000256" key="4">
    <source>
        <dbReference type="ARBA" id="ARBA00023125"/>
    </source>
</evidence>